<proteinExistence type="predicted"/>
<organism evidence="1 2">
    <name type="scientific">Jannaschia faecimaris</name>
    <dbReference type="NCBI Taxonomy" id="1244108"/>
    <lineage>
        <taxon>Bacteria</taxon>
        <taxon>Pseudomonadati</taxon>
        <taxon>Pseudomonadota</taxon>
        <taxon>Alphaproteobacteria</taxon>
        <taxon>Rhodobacterales</taxon>
        <taxon>Roseobacteraceae</taxon>
        <taxon>Jannaschia</taxon>
    </lineage>
</organism>
<dbReference type="AlphaFoldDB" id="A0A1H3RY88"/>
<evidence type="ECO:0000313" key="2">
    <source>
        <dbReference type="Proteomes" id="UP000198914"/>
    </source>
</evidence>
<reference evidence="2" key="1">
    <citation type="submission" date="2016-10" db="EMBL/GenBank/DDBJ databases">
        <authorList>
            <person name="Varghese N."/>
            <person name="Submissions S."/>
        </authorList>
    </citation>
    <scope>NUCLEOTIDE SEQUENCE [LARGE SCALE GENOMIC DNA]</scope>
    <source>
        <strain evidence="2">DSM 100420</strain>
    </source>
</reference>
<dbReference type="STRING" id="1244108.SAMN05444004_11028"/>
<evidence type="ECO:0008006" key="3">
    <source>
        <dbReference type="Google" id="ProtNLM"/>
    </source>
</evidence>
<sequence>MAMMVQGSDGIEDDVLPVADLAASMRLADGFESVPGQMARLRGRLRAAIAIVETRTSKVLVAREFMLRGVAKDGTRQAVSISPLVEVIAAEVQQGTTVVDLGEVLVEPHPHRAVLVFERSLRVGAVLTLRVTAGYSAWSQVPAPLREAVLMIAQGLDSGDDVTAQAESLMAPYRALRIGGRG</sequence>
<dbReference type="EMBL" id="FNPX01000010">
    <property type="protein sequence ID" value="SDZ30733.1"/>
    <property type="molecule type" value="Genomic_DNA"/>
</dbReference>
<keyword evidence="2" id="KW-1185">Reference proteome</keyword>
<dbReference type="NCBIfam" id="TIGR02215">
    <property type="entry name" value="phage_chp_gp8"/>
    <property type="match status" value="1"/>
</dbReference>
<dbReference type="InterPro" id="IPR011738">
    <property type="entry name" value="Phage_CHP"/>
</dbReference>
<name>A0A1H3RY88_9RHOB</name>
<dbReference type="Proteomes" id="UP000198914">
    <property type="component" value="Unassembled WGS sequence"/>
</dbReference>
<accession>A0A1H3RY88</accession>
<protein>
    <recommendedName>
        <fullName evidence="3">Phage gp6-like head-tail connector protein</fullName>
    </recommendedName>
</protein>
<evidence type="ECO:0000313" key="1">
    <source>
        <dbReference type="EMBL" id="SDZ30733.1"/>
    </source>
</evidence>
<gene>
    <name evidence="1" type="ORF">SAMN05444004_11028</name>
</gene>